<dbReference type="GO" id="GO:0000266">
    <property type="term" value="P:mitochondrial fission"/>
    <property type="evidence" value="ECO:0007669"/>
    <property type="project" value="TreeGrafter"/>
</dbReference>
<evidence type="ECO:0000313" key="5">
    <source>
        <dbReference type="EMBL" id="KAJ5465226.1"/>
    </source>
</evidence>
<evidence type="ECO:0000256" key="2">
    <source>
        <dbReference type="ARBA" id="ARBA00017835"/>
    </source>
</evidence>
<dbReference type="Pfam" id="PF10558">
    <property type="entry name" value="MTP18"/>
    <property type="match status" value="1"/>
</dbReference>
<comment type="caution">
    <text evidence="5">The sequence shown here is derived from an EMBL/GenBank/DDBJ whole genome shotgun (WGS) entry which is preliminary data.</text>
</comment>
<sequence length="337" mass="37651">MVWGRQPKESNGPPPPDADQPIPREKLPTKLQQLVDKDDDFYDDIYSSYSVDSTDTPFRYAAYAQRIRTILLSAHRYVAYTSDIGESFRPVAHPYLIRSAYGISWAYLLGDVGHEGYKAYLRNRHALAPPGDAHKDASAITSEQIIRGMATGNISMPLTKEGRSKEKDSLTPWPTTEISLAEDYRMVMVKRAVFQSIASMGLPAFTIHSVVKYSGRAVKGVKNSLVRTWLPIGLGLSVVPFLPYLFDHPVEEAVDWAFGTALRIYGGEDAVRPLPNHALLSKPEETGSVSAAAQLSWEAYKNEREKARELRREQSDGKSLSSWFGGWTAESEKPKKE</sequence>
<dbReference type="PANTHER" id="PTHR11001:SF2">
    <property type="entry name" value="MITOCHONDRIAL FISSION PROCESS PROTEIN 1"/>
    <property type="match status" value="1"/>
</dbReference>
<dbReference type="GO" id="GO:0005739">
    <property type="term" value="C:mitochondrion"/>
    <property type="evidence" value="ECO:0007669"/>
    <property type="project" value="TreeGrafter"/>
</dbReference>
<keyword evidence="6" id="KW-1185">Reference proteome</keyword>
<dbReference type="AlphaFoldDB" id="A0AAD6CH14"/>
<feature type="region of interest" description="Disordered" evidence="4">
    <location>
        <begin position="306"/>
        <end position="337"/>
    </location>
</feature>
<dbReference type="InterPro" id="IPR019560">
    <property type="entry name" value="Mitochondrial_18_kDa_protein"/>
</dbReference>
<evidence type="ECO:0000313" key="6">
    <source>
        <dbReference type="Proteomes" id="UP001213681"/>
    </source>
</evidence>
<reference evidence="5" key="1">
    <citation type="submission" date="2022-12" db="EMBL/GenBank/DDBJ databases">
        <authorList>
            <person name="Petersen C."/>
        </authorList>
    </citation>
    <scope>NUCLEOTIDE SEQUENCE</scope>
    <source>
        <strain evidence="5">IBT 16125</strain>
    </source>
</reference>
<feature type="compositionally biased region" description="Basic and acidic residues" evidence="4">
    <location>
        <begin position="306"/>
        <end position="316"/>
    </location>
</feature>
<dbReference type="EMBL" id="JAPVEA010000001">
    <property type="protein sequence ID" value="KAJ5465226.1"/>
    <property type="molecule type" value="Genomic_DNA"/>
</dbReference>
<reference evidence="5" key="2">
    <citation type="journal article" date="2023" name="IMA Fungus">
        <title>Comparative genomic study of the Penicillium genus elucidates a diverse pangenome and 15 lateral gene transfer events.</title>
        <authorList>
            <person name="Petersen C."/>
            <person name="Sorensen T."/>
            <person name="Nielsen M.R."/>
            <person name="Sondergaard T.E."/>
            <person name="Sorensen J.L."/>
            <person name="Fitzpatrick D.A."/>
            <person name="Frisvad J.C."/>
            <person name="Nielsen K.L."/>
        </authorList>
    </citation>
    <scope>NUCLEOTIDE SEQUENCE</scope>
    <source>
        <strain evidence="5">IBT 16125</strain>
    </source>
</reference>
<evidence type="ECO:0000256" key="4">
    <source>
        <dbReference type="SAM" id="MobiDB-lite"/>
    </source>
</evidence>
<dbReference type="PANTHER" id="PTHR11001">
    <property type="entry name" value="MITOCHONDRIAL FISSION PROCESS PROTEIN 1"/>
    <property type="match status" value="1"/>
</dbReference>
<name>A0AAD6CH14_9EURO</name>
<evidence type="ECO:0000256" key="3">
    <source>
        <dbReference type="ARBA" id="ARBA00029631"/>
    </source>
</evidence>
<accession>A0AAD6CH14</accession>
<feature type="region of interest" description="Disordered" evidence="4">
    <location>
        <begin position="1"/>
        <end position="26"/>
    </location>
</feature>
<dbReference type="GeneID" id="81594549"/>
<organism evidence="5 6">
    <name type="scientific">Penicillium daleae</name>
    <dbReference type="NCBI Taxonomy" id="63821"/>
    <lineage>
        <taxon>Eukaryota</taxon>
        <taxon>Fungi</taxon>
        <taxon>Dikarya</taxon>
        <taxon>Ascomycota</taxon>
        <taxon>Pezizomycotina</taxon>
        <taxon>Eurotiomycetes</taxon>
        <taxon>Eurotiomycetidae</taxon>
        <taxon>Eurotiales</taxon>
        <taxon>Aspergillaceae</taxon>
        <taxon>Penicillium</taxon>
    </lineage>
</organism>
<evidence type="ECO:0000256" key="1">
    <source>
        <dbReference type="ARBA" id="ARBA00009224"/>
    </source>
</evidence>
<gene>
    <name evidence="5" type="ORF">N7458_000912</name>
</gene>
<dbReference type="RefSeq" id="XP_056772073.1">
    <property type="nucleotide sequence ID" value="XM_056904306.1"/>
</dbReference>
<protein>
    <recommendedName>
        <fullName evidence="2">Mitochondrial fission process protein 1</fullName>
    </recommendedName>
    <alternativeName>
        <fullName evidence="3">Mitochondrial 18 kDa protein</fullName>
    </alternativeName>
</protein>
<proteinExistence type="inferred from homology"/>
<dbReference type="Proteomes" id="UP001213681">
    <property type="component" value="Unassembled WGS sequence"/>
</dbReference>
<comment type="similarity">
    <text evidence="1">Belongs to the MTFP1 family.</text>
</comment>